<gene>
    <name evidence="1" type="ORF">BofuT4_uP061380.1</name>
</gene>
<sequence length="84" mass="9207">MLSVCTTLVPAHLKALSLFMDTEPLQYTIAFSDSNFYTALGIIYQERCLGTNTLFGDGDIGSVMFWLTSVCDAVEAFKDILGDV</sequence>
<dbReference type="InParanoid" id="G2XTV8"/>
<dbReference type="EMBL" id="FQ790267">
    <property type="protein sequence ID" value="CCD43928.1"/>
    <property type="molecule type" value="Genomic_DNA"/>
</dbReference>
<organism evidence="1 2">
    <name type="scientific">Botryotinia fuckeliana (strain T4)</name>
    <name type="common">Noble rot fungus</name>
    <name type="synonym">Botrytis cinerea</name>
    <dbReference type="NCBI Taxonomy" id="999810"/>
    <lineage>
        <taxon>Eukaryota</taxon>
        <taxon>Fungi</taxon>
        <taxon>Dikarya</taxon>
        <taxon>Ascomycota</taxon>
        <taxon>Pezizomycotina</taxon>
        <taxon>Leotiomycetes</taxon>
        <taxon>Helotiales</taxon>
        <taxon>Sclerotiniaceae</taxon>
        <taxon>Botrytis</taxon>
    </lineage>
</organism>
<dbReference type="AlphaFoldDB" id="G2XTV8"/>
<evidence type="ECO:0000313" key="1">
    <source>
        <dbReference type="EMBL" id="CCD43928.1"/>
    </source>
</evidence>
<reference evidence="2" key="1">
    <citation type="journal article" date="2011" name="PLoS Genet.">
        <title>Genomic analysis of the necrotrophic fungal pathogens Sclerotinia sclerotiorum and Botrytis cinerea.</title>
        <authorList>
            <person name="Amselem J."/>
            <person name="Cuomo C.A."/>
            <person name="van Kan J.A."/>
            <person name="Viaud M."/>
            <person name="Benito E.P."/>
            <person name="Couloux A."/>
            <person name="Coutinho P.M."/>
            <person name="de Vries R.P."/>
            <person name="Dyer P.S."/>
            <person name="Fillinger S."/>
            <person name="Fournier E."/>
            <person name="Gout L."/>
            <person name="Hahn M."/>
            <person name="Kohn L."/>
            <person name="Lapalu N."/>
            <person name="Plummer K.M."/>
            <person name="Pradier J.M."/>
            <person name="Quevillon E."/>
            <person name="Sharon A."/>
            <person name="Simon A."/>
            <person name="ten Have A."/>
            <person name="Tudzynski B."/>
            <person name="Tudzynski P."/>
            <person name="Wincker P."/>
            <person name="Andrew M."/>
            <person name="Anthouard V."/>
            <person name="Beever R.E."/>
            <person name="Beffa R."/>
            <person name="Benoit I."/>
            <person name="Bouzid O."/>
            <person name="Brault B."/>
            <person name="Chen Z."/>
            <person name="Choquer M."/>
            <person name="Collemare J."/>
            <person name="Cotton P."/>
            <person name="Danchin E.G."/>
            <person name="Da Silva C."/>
            <person name="Gautier A."/>
            <person name="Giraud C."/>
            <person name="Giraud T."/>
            <person name="Gonzalez C."/>
            <person name="Grossetete S."/>
            <person name="Guldener U."/>
            <person name="Henrissat B."/>
            <person name="Howlett B.J."/>
            <person name="Kodira C."/>
            <person name="Kretschmer M."/>
            <person name="Lappartient A."/>
            <person name="Leroch M."/>
            <person name="Levis C."/>
            <person name="Mauceli E."/>
            <person name="Neuveglise C."/>
            <person name="Oeser B."/>
            <person name="Pearson M."/>
            <person name="Poulain J."/>
            <person name="Poussereau N."/>
            <person name="Quesneville H."/>
            <person name="Rascle C."/>
            <person name="Schumacher J."/>
            <person name="Segurens B."/>
            <person name="Sexton A."/>
            <person name="Silva E."/>
            <person name="Sirven C."/>
            <person name="Soanes D.M."/>
            <person name="Talbot N.J."/>
            <person name="Templeton M."/>
            <person name="Yandava C."/>
            <person name="Yarden O."/>
            <person name="Zeng Q."/>
            <person name="Rollins J.A."/>
            <person name="Lebrun M.H."/>
            <person name="Dickman M."/>
        </authorList>
    </citation>
    <scope>NUCLEOTIDE SEQUENCE [LARGE SCALE GENOMIC DNA]</scope>
    <source>
        <strain evidence="2">T4</strain>
    </source>
</reference>
<dbReference type="STRING" id="999810.G2XTV8"/>
<evidence type="ECO:0000313" key="2">
    <source>
        <dbReference type="Proteomes" id="UP000008177"/>
    </source>
</evidence>
<dbReference type="Proteomes" id="UP000008177">
    <property type="component" value="Unplaced contigs"/>
</dbReference>
<proteinExistence type="predicted"/>
<protein>
    <submittedName>
        <fullName evidence="1">Uncharacterized protein</fullName>
    </submittedName>
</protein>
<name>G2XTV8_BOTF4</name>
<dbReference type="OrthoDB" id="3502031at2759"/>
<dbReference type="HOGENOM" id="CLU_2527168_0_0_1"/>
<accession>G2XTV8</accession>